<evidence type="ECO:0000256" key="2">
    <source>
        <dbReference type="ARBA" id="ARBA00008072"/>
    </source>
</evidence>
<evidence type="ECO:0000256" key="1">
    <source>
        <dbReference type="ARBA" id="ARBA00001947"/>
    </source>
</evidence>
<sequence length="352" mass="37520">MAGSSAVPKTMKAAYLVGTRQVEIREVPVPAPAPDEVLVRVEAVGVCGSDVHYYEHGRIGRYVVEGPLILGHEASGVVVAAGHLVKHLRPGQRVAIEPGVTCGRCEACKSGRYNLCPHVRFLATPPVDGAFAQYIAHRADFVHPIPDDMSYEQAAMVEPFSVALHAIRRSGMRPGDRVAIAGMGPVGLLTVAAARRLGAGDVIVSDTVDKRLQLALQLGASEAVHAKQGSLAAAVRERWPEGVDVAIETAGHPDAFASLLPALCRGGRLAVVGLSPLPLKELDLTQLTDGEIDIVGVFRYANTYPAGIQLMRELDVWNLITDTFPLAETGDALERARTQKSESVKVVVYPQA</sequence>
<dbReference type="STRING" id="252246.SAMN05421799_101347"/>
<dbReference type="Pfam" id="PF08240">
    <property type="entry name" value="ADH_N"/>
    <property type="match status" value="1"/>
</dbReference>
<dbReference type="InterPro" id="IPR011032">
    <property type="entry name" value="GroES-like_sf"/>
</dbReference>
<dbReference type="PROSITE" id="PS00059">
    <property type="entry name" value="ADH_ZINC"/>
    <property type="match status" value="1"/>
</dbReference>
<name>A0A1N7K4H1_9BACL</name>
<keyword evidence="5" id="KW-0560">Oxidoreductase</keyword>
<dbReference type="InterPro" id="IPR013154">
    <property type="entry name" value="ADH-like_N"/>
</dbReference>
<dbReference type="SMART" id="SM00829">
    <property type="entry name" value="PKS_ER"/>
    <property type="match status" value="1"/>
</dbReference>
<dbReference type="InterPro" id="IPR020843">
    <property type="entry name" value="ER"/>
</dbReference>
<dbReference type="CDD" id="cd05285">
    <property type="entry name" value="sorbitol_DH"/>
    <property type="match status" value="1"/>
</dbReference>
<dbReference type="SUPFAM" id="SSF51735">
    <property type="entry name" value="NAD(P)-binding Rossmann-fold domains"/>
    <property type="match status" value="1"/>
</dbReference>
<dbReference type="AlphaFoldDB" id="A0A1N7K4H1"/>
<dbReference type="EMBL" id="FTOO01000001">
    <property type="protein sequence ID" value="SIS56446.1"/>
    <property type="molecule type" value="Genomic_DNA"/>
</dbReference>
<dbReference type="Gene3D" id="3.90.180.10">
    <property type="entry name" value="Medium-chain alcohol dehydrogenases, catalytic domain"/>
    <property type="match status" value="1"/>
</dbReference>
<evidence type="ECO:0000256" key="6">
    <source>
        <dbReference type="RuleBase" id="RU361277"/>
    </source>
</evidence>
<reference evidence="9" key="1">
    <citation type="submission" date="2017-01" db="EMBL/GenBank/DDBJ databases">
        <authorList>
            <person name="Varghese N."/>
            <person name="Submissions S."/>
        </authorList>
    </citation>
    <scope>NUCLEOTIDE SEQUENCE [LARGE SCALE GENOMIC DNA]</scope>
    <source>
        <strain evidence="9">DSM 16176</strain>
    </source>
</reference>
<evidence type="ECO:0000313" key="9">
    <source>
        <dbReference type="Proteomes" id="UP000186156"/>
    </source>
</evidence>
<keyword evidence="3 6" id="KW-0479">Metal-binding</keyword>
<evidence type="ECO:0000313" key="8">
    <source>
        <dbReference type="EMBL" id="SIS56446.1"/>
    </source>
</evidence>
<dbReference type="SUPFAM" id="SSF50129">
    <property type="entry name" value="GroES-like"/>
    <property type="match status" value="1"/>
</dbReference>
<feature type="domain" description="Enoyl reductase (ER)" evidence="7">
    <location>
        <begin position="18"/>
        <end position="348"/>
    </location>
</feature>
<dbReference type="PANTHER" id="PTHR43161:SF9">
    <property type="entry name" value="SORBITOL DEHYDROGENASE"/>
    <property type="match status" value="1"/>
</dbReference>
<dbReference type="PANTHER" id="PTHR43161">
    <property type="entry name" value="SORBITOL DEHYDROGENASE"/>
    <property type="match status" value="1"/>
</dbReference>
<protein>
    <submittedName>
        <fullName evidence="8">L-iditol 2-dehydrogenase</fullName>
    </submittedName>
</protein>
<comment type="similarity">
    <text evidence="2 6">Belongs to the zinc-containing alcohol dehydrogenase family.</text>
</comment>
<organism evidence="8 9">
    <name type="scientific">Alicyclobacillus vulcanalis</name>
    <dbReference type="NCBI Taxonomy" id="252246"/>
    <lineage>
        <taxon>Bacteria</taxon>
        <taxon>Bacillati</taxon>
        <taxon>Bacillota</taxon>
        <taxon>Bacilli</taxon>
        <taxon>Bacillales</taxon>
        <taxon>Alicyclobacillaceae</taxon>
        <taxon>Alicyclobacillus</taxon>
    </lineage>
</organism>
<proteinExistence type="inferred from homology"/>
<dbReference type="GO" id="GO:0016616">
    <property type="term" value="F:oxidoreductase activity, acting on the CH-OH group of donors, NAD or NADP as acceptor"/>
    <property type="evidence" value="ECO:0007669"/>
    <property type="project" value="InterPro"/>
</dbReference>
<keyword evidence="4 6" id="KW-0862">Zinc</keyword>
<keyword evidence="9" id="KW-1185">Reference proteome</keyword>
<dbReference type="Pfam" id="PF00107">
    <property type="entry name" value="ADH_zinc_N"/>
    <property type="match status" value="1"/>
</dbReference>
<dbReference type="InterPro" id="IPR045306">
    <property type="entry name" value="SDH-like"/>
</dbReference>
<dbReference type="InterPro" id="IPR036291">
    <property type="entry name" value="NAD(P)-bd_dom_sf"/>
</dbReference>
<evidence type="ECO:0000256" key="5">
    <source>
        <dbReference type="ARBA" id="ARBA00023002"/>
    </source>
</evidence>
<evidence type="ECO:0000256" key="3">
    <source>
        <dbReference type="ARBA" id="ARBA00022723"/>
    </source>
</evidence>
<evidence type="ECO:0000259" key="7">
    <source>
        <dbReference type="SMART" id="SM00829"/>
    </source>
</evidence>
<accession>A0A1N7K4H1</accession>
<comment type="cofactor">
    <cofactor evidence="1 6">
        <name>Zn(2+)</name>
        <dbReference type="ChEBI" id="CHEBI:29105"/>
    </cofactor>
</comment>
<dbReference type="InterPro" id="IPR002328">
    <property type="entry name" value="ADH_Zn_CS"/>
</dbReference>
<dbReference type="Gene3D" id="3.40.50.720">
    <property type="entry name" value="NAD(P)-binding Rossmann-like Domain"/>
    <property type="match status" value="1"/>
</dbReference>
<dbReference type="InterPro" id="IPR013149">
    <property type="entry name" value="ADH-like_C"/>
</dbReference>
<gene>
    <name evidence="8" type="ORF">SAMN05421799_101347</name>
</gene>
<dbReference type="GO" id="GO:0008270">
    <property type="term" value="F:zinc ion binding"/>
    <property type="evidence" value="ECO:0007669"/>
    <property type="project" value="InterPro"/>
</dbReference>
<evidence type="ECO:0000256" key="4">
    <source>
        <dbReference type="ARBA" id="ARBA00022833"/>
    </source>
</evidence>
<dbReference type="Proteomes" id="UP000186156">
    <property type="component" value="Unassembled WGS sequence"/>
</dbReference>